<dbReference type="RefSeq" id="WP_342825558.1">
    <property type="nucleotide sequence ID" value="NZ_CP046146.1"/>
</dbReference>
<dbReference type="GO" id="GO:0006400">
    <property type="term" value="P:tRNA modification"/>
    <property type="evidence" value="ECO:0007669"/>
    <property type="project" value="UniProtKB-UniRule"/>
</dbReference>
<evidence type="ECO:0000259" key="9">
    <source>
        <dbReference type="SMART" id="SM00977"/>
    </source>
</evidence>
<dbReference type="InterPro" id="IPR014729">
    <property type="entry name" value="Rossmann-like_a/b/a_fold"/>
</dbReference>
<dbReference type="EC" id="6.3.4.19" evidence="8"/>
<evidence type="ECO:0000313" key="10">
    <source>
        <dbReference type="EMBL" id="MDG0867313.1"/>
    </source>
</evidence>
<evidence type="ECO:0000256" key="4">
    <source>
        <dbReference type="ARBA" id="ARBA00022694"/>
    </source>
</evidence>
<keyword evidence="3 8" id="KW-0436">Ligase</keyword>
<comment type="function">
    <text evidence="8">Ligates lysine onto the cytidine present at position 34 of the AUA codon-specific tRNA(Ile) that contains the anticodon CAU, in an ATP-dependent manner. Cytidine is converted to lysidine, thus changing the amino acid specificity of the tRNA from methionine to isoleucine.</text>
</comment>
<evidence type="ECO:0000256" key="7">
    <source>
        <dbReference type="ARBA" id="ARBA00048539"/>
    </source>
</evidence>
<organism evidence="11 12">
    <name type="scientific">Candidatus Lucifugimonas marina</name>
    <dbReference type="NCBI Taxonomy" id="3038979"/>
    <lineage>
        <taxon>Bacteria</taxon>
        <taxon>Bacillati</taxon>
        <taxon>Chloroflexota</taxon>
        <taxon>Dehalococcoidia</taxon>
        <taxon>SAR202 cluster</taxon>
        <taxon>Candidatus Lucifugimonadales</taxon>
        <taxon>Candidatus Lucifugimonadaceae</taxon>
        <taxon>Candidatus Lucifugimonas</taxon>
    </lineage>
</organism>
<evidence type="ECO:0000256" key="2">
    <source>
        <dbReference type="ARBA" id="ARBA00022490"/>
    </source>
</evidence>
<proteinExistence type="inferred from homology"/>
<sequence length="476" mass="51907">MSTDSKFIQLLGAGLDQTGVPDGVTLVVAFSGGPDSSALLAGLSELRERRNLSLIAAHVNHGIRPESSAADQDAAAAVAKSLGVDFIAAKIDVPVLSADNGVSIESAARTFRYKELEAIATDNNAYGVVTGHTEDDQAETVLQHAARGSGLKGISGMRFTSRLNIAAENVKLRILRPMLDISRVLCVEYCECRGLSPVFDESNSSREYTRNKIRLDVLPQLNEAIPEASRALARLAMNASDDLEIIDWVVELHLSDAKTGNGLYVRDSVSALPPSLTRRLIMKAYDDNVGHSLDLERTHVIKMQELLNGQSGTSIELPNKAVFFVDKDEFGFRMQGDDDCPYPSIVTAKKLETPGITDLSDGVAVHTEVIDRPEHLDAGGPNVTFASPELISRSLNLRSRKNGDRFQPLGMVPKVKLQDFFVGAGVPERWRDRVPLVDSDQGIVWVAGYRLAEWAKVLPEHDRVTRFEIVGTKIAK</sequence>
<dbReference type="SUPFAM" id="SSF52402">
    <property type="entry name" value="Adenine nucleotide alpha hydrolases-like"/>
    <property type="match status" value="1"/>
</dbReference>
<evidence type="ECO:0000256" key="5">
    <source>
        <dbReference type="ARBA" id="ARBA00022741"/>
    </source>
</evidence>
<dbReference type="EMBL" id="CP046147">
    <property type="protein sequence ID" value="WFG40299.1"/>
    <property type="molecule type" value="Genomic_DNA"/>
</dbReference>
<reference evidence="12" key="3">
    <citation type="submission" date="2023-06" db="EMBL/GenBank/DDBJ databases">
        <title>Pangenomics reveal diversification of enzyme families and niche specialization in globally abundant SAR202 bacteria.</title>
        <authorList>
            <person name="Saw J.H.W."/>
        </authorList>
    </citation>
    <scope>NUCLEOTIDE SEQUENCE [LARGE SCALE GENOMIC DNA]</scope>
    <source>
        <strain evidence="12">JH1073</strain>
    </source>
</reference>
<dbReference type="Pfam" id="PF11734">
    <property type="entry name" value="TilS_C"/>
    <property type="match status" value="1"/>
</dbReference>
<dbReference type="InterPro" id="IPR012796">
    <property type="entry name" value="Lysidine-tRNA-synth_C"/>
</dbReference>
<comment type="catalytic activity">
    <reaction evidence="7 8">
        <text>cytidine(34) in tRNA(Ile2) + L-lysine + ATP = lysidine(34) in tRNA(Ile2) + AMP + diphosphate + H(+)</text>
        <dbReference type="Rhea" id="RHEA:43744"/>
        <dbReference type="Rhea" id="RHEA-COMP:10625"/>
        <dbReference type="Rhea" id="RHEA-COMP:10670"/>
        <dbReference type="ChEBI" id="CHEBI:15378"/>
        <dbReference type="ChEBI" id="CHEBI:30616"/>
        <dbReference type="ChEBI" id="CHEBI:32551"/>
        <dbReference type="ChEBI" id="CHEBI:33019"/>
        <dbReference type="ChEBI" id="CHEBI:82748"/>
        <dbReference type="ChEBI" id="CHEBI:83665"/>
        <dbReference type="ChEBI" id="CHEBI:456215"/>
        <dbReference type="EC" id="6.3.4.19"/>
    </reaction>
</comment>
<dbReference type="EMBL" id="WMBE01000003">
    <property type="protein sequence ID" value="MDG0867313.1"/>
    <property type="molecule type" value="Genomic_DNA"/>
</dbReference>
<dbReference type="PANTHER" id="PTHR43033">
    <property type="entry name" value="TRNA(ILE)-LYSIDINE SYNTHASE-RELATED"/>
    <property type="match status" value="1"/>
</dbReference>
<dbReference type="GO" id="GO:0032267">
    <property type="term" value="F:tRNA(Ile)-lysidine synthase activity"/>
    <property type="evidence" value="ECO:0007669"/>
    <property type="project" value="UniProtKB-EC"/>
</dbReference>
<evidence type="ECO:0000313" key="12">
    <source>
        <dbReference type="Proteomes" id="UP001219901"/>
    </source>
</evidence>
<dbReference type="GO" id="GO:0005524">
    <property type="term" value="F:ATP binding"/>
    <property type="evidence" value="ECO:0007669"/>
    <property type="project" value="UniProtKB-UniRule"/>
</dbReference>
<keyword evidence="12" id="KW-1185">Reference proteome</keyword>
<dbReference type="InterPro" id="IPR012795">
    <property type="entry name" value="tRNA_Ile_lys_synt_N"/>
</dbReference>
<reference evidence="12 13" key="1">
    <citation type="submission" date="2019-11" db="EMBL/GenBank/DDBJ databases">
        <authorList>
            <person name="Cho J.-C."/>
        </authorList>
    </citation>
    <scope>NUCLEOTIDE SEQUENCE [LARGE SCALE GENOMIC DNA]</scope>
    <source>
        <strain evidence="11 12">JH1073</strain>
        <strain evidence="10 13">JH702</strain>
    </source>
</reference>
<dbReference type="Gene3D" id="3.40.50.620">
    <property type="entry name" value="HUPs"/>
    <property type="match status" value="1"/>
</dbReference>
<name>A0AAJ5ZFK7_9CHLR</name>
<dbReference type="Proteomes" id="UP001219901">
    <property type="component" value="Chromosome"/>
</dbReference>
<evidence type="ECO:0000256" key="6">
    <source>
        <dbReference type="ARBA" id="ARBA00022840"/>
    </source>
</evidence>
<evidence type="ECO:0000313" key="13">
    <source>
        <dbReference type="Proteomes" id="UP001321249"/>
    </source>
</evidence>
<dbReference type="SUPFAM" id="SSF56037">
    <property type="entry name" value="PheT/TilS domain"/>
    <property type="match status" value="1"/>
</dbReference>
<evidence type="ECO:0000256" key="1">
    <source>
        <dbReference type="ARBA" id="ARBA00004496"/>
    </source>
</evidence>
<gene>
    <name evidence="8 11" type="primary">tilS</name>
    <name evidence="10" type="ORF">GKO46_09550</name>
    <name evidence="11" type="ORF">GKO48_11990</name>
</gene>
<protein>
    <recommendedName>
        <fullName evidence="8">tRNA(Ile)-lysidine synthase</fullName>
        <ecNumber evidence="8">6.3.4.19</ecNumber>
    </recommendedName>
    <alternativeName>
        <fullName evidence="8">tRNA(Ile)-2-lysyl-cytidine synthase</fullName>
    </alternativeName>
    <alternativeName>
        <fullName evidence="8">tRNA(Ile)-lysidine synthetase</fullName>
    </alternativeName>
</protein>
<dbReference type="GO" id="GO:0005737">
    <property type="term" value="C:cytoplasm"/>
    <property type="evidence" value="ECO:0007669"/>
    <property type="project" value="UniProtKB-SubCell"/>
</dbReference>
<evidence type="ECO:0000256" key="8">
    <source>
        <dbReference type="HAMAP-Rule" id="MF_01161"/>
    </source>
</evidence>
<dbReference type="SMART" id="SM00977">
    <property type="entry name" value="TilS_C"/>
    <property type="match status" value="1"/>
</dbReference>
<keyword evidence="5 8" id="KW-0547">Nucleotide-binding</keyword>
<dbReference type="CDD" id="cd01992">
    <property type="entry name" value="TilS_N"/>
    <property type="match status" value="1"/>
</dbReference>
<dbReference type="PANTHER" id="PTHR43033:SF1">
    <property type="entry name" value="TRNA(ILE)-LYSIDINE SYNTHASE-RELATED"/>
    <property type="match status" value="1"/>
</dbReference>
<evidence type="ECO:0000313" key="11">
    <source>
        <dbReference type="EMBL" id="WFG40299.1"/>
    </source>
</evidence>
<comment type="subcellular location">
    <subcellularLocation>
        <location evidence="1 8">Cytoplasm</location>
    </subcellularLocation>
</comment>
<keyword evidence="6 8" id="KW-0067">ATP-binding</keyword>
<feature type="domain" description="Lysidine-tRNA(Ile) synthetase C-terminal" evidence="9">
    <location>
        <begin position="395"/>
        <end position="467"/>
    </location>
</feature>
<dbReference type="InterPro" id="IPR011063">
    <property type="entry name" value="TilS/TtcA_N"/>
</dbReference>
<keyword evidence="4 8" id="KW-0819">tRNA processing</keyword>
<dbReference type="HAMAP" id="MF_01161">
    <property type="entry name" value="tRNA_Ile_lys_synt"/>
    <property type="match status" value="1"/>
</dbReference>
<comment type="similarity">
    <text evidence="8">Belongs to the tRNA(Ile)-lysidine synthase family.</text>
</comment>
<dbReference type="InterPro" id="IPR012094">
    <property type="entry name" value="tRNA_Ile_lys_synt"/>
</dbReference>
<dbReference type="NCBIfam" id="TIGR02433">
    <property type="entry name" value="lysidine_TilS_C"/>
    <property type="match status" value="1"/>
</dbReference>
<feature type="binding site" evidence="8">
    <location>
        <begin position="31"/>
        <end position="36"/>
    </location>
    <ligand>
        <name>ATP</name>
        <dbReference type="ChEBI" id="CHEBI:30616"/>
    </ligand>
</feature>
<reference evidence="11" key="2">
    <citation type="journal article" date="2023" name="Nat. Commun.">
        <title>Cultivation of marine bacteria of the SAR202 clade.</title>
        <authorList>
            <person name="Lim Y."/>
            <person name="Seo J.H."/>
            <person name="Giovannoni S.J."/>
            <person name="Kang I."/>
            <person name="Cho J.C."/>
        </authorList>
    </citation>
    <scope>NUCLEOTIDE SEQUENCE</scope>
    <source>
        <strain evidence="11">JH1073</strain>
    </source>
</reference>
<dbReference type="NCBIfam" id="TIGR02432">
    <property type="entry name" value="lysidine_TilS_N"/>
    <property type="match status" value="1"/>
</dbReference>
<dbReference type="AlphaFoldDB" id="A0AAJ5ZFK7"/>
<keyword evidence="2 8" id="KW-0963">Cytoplasm</keyword>
<accession>A0AAJ5ZFK7</accession>
<evidence type="ECO:0000256" key="3">
    <source>
        <dbReference type="ARBA" id="ARBA00022598"/>
    </source>
</evidence>
<dbReference type="SUPFAM" id="SSF82829">
    <property type="entry name" value="MesJ substrate recognition domain-like"/>
    <property type="match status" value="1"/>
</dbReference>
<dbReference type="Pfam" id="PF01171">
    <property type="entry name" value="ATP_bind_3"/>
    <property type="match status" value="1"/>
</dbReference>
<dbReference type="Proteomes" id="UP001321249">
    <property type="component" value="Unassembled WGS sequence"/>
</dbReference>
<comment type="domain">
    <text evidence="8">The N-terminal region contains the highly conserved SGGXDS motif, predicted to be a P-loop motif involved in ATP binding.</text>
</comment>